<keyword evidence="1" id="KW-0732">Signal</keyword>
<comment type="caution">
    <text evidence="2">The sequence shown here is derived from an EMBL/GenBank/DDBJ whole genome shotgun (WGS) entry which is preliminary data.</text>
</comment>
<feature type="signal peptide" evidence="1">
    <location>
        <begin position="1"/>
        <end position="18"/>
    </location>
</feature>
<proteinExistence type="predicted"/>
<name>A0AAP5QBD2_9BURK</name>
<evidence type="ECO:0000256" key="1">
    <source>
        <dbReference type="SAM" id="SignalP"/>
    </source>
</evidence>
<protein>
    <recommendedName>
        <fullName evidence="4">Lipoprotein</fullName>
    </recommendedName>
</protein>
<evidence type="ECO:0000313" key="3">
    <source>
        <dbReference type="Proteomes" id="UP001246473"/>
    </source>
</evidence>
<dbReference type="PROSITE" id="PS51257">
    <property type="entry name" value="PROKAR_LIPOPROTEIN"/>
    <property type="match status" value="1"/>
</dbReference>
<feature type="chain" id="PRO_5042913310" description="Lipoprotein" evidence="1">
    <location>
        <begin position="19"/>
        <end position="161"/>
    </location>
</feature>
<dbReference type="EMBL" id="JANSLM010000011">
    <property type="protein sequence ID" value="MDT8841036.1"/>
    <property type="molecule type" value="Genomic_DNA"/>
</dbReference>
<evidence type="ECO:0008006" key="4">
    <source>
        <dbReference type="Google" id="ProtNLM"/>
    </source>
</evidence>
<evidence type="ECO:0000313" key="2">
    <source>
        <dbReference type="EMBL" id="MDT8841036.1"/>
    </source>
</evidence>
<gene>
    <name evidence="2" type="ORF">ParKJ_26765</name>
</gene>
<organism evidence="2 3">
    <name type="scientific">Paraburkholderia fungorum</name>
    <dbReference type="NCBI Taxonomy" id="134537"/>
    <lineage>
        <taxon>Bacteria</taxon>
        <taxon>Pseudomonadati</taxon>
        <taxon>Pseudomonadota</taxon>
        <taxon>Betaproteobacteria</taxon>
        <taxon>Burkholderiales</taxon>
        <taxon>Burkholderiaceae</taxon>
        <taxon>Paraburkholderia</taxon>
    </lineage>
</organism>
<dbReference type="AlphaFoldDB" id="A0AAP5QBD2"/>
<reference evidence="2" key="1">
    <citation type="submission" date="2022-08" db="EMBL/GenBank/DDBJ databases">
        <authorList>
            <person name="Kim S.-J."/>
        </authorList>
    </citation>
    <scope>NUCLEOTIDE SEQUENCE</scope>
    <source>
        <strain evidence="2">KJ</strain>
    </source>
</reference>
<dbReference type="RefSeq" id="WP_146153268.1">
    <property type="nucleotide sequence ID" value="NZ_CP099623.1"/>
</dbReference>
<dbReference type="Proteomes" id="UP001246473">
    <property type="component" value="Unassembled WGS sequence"/>
</dbReference>
<sequence length="161" mass="17020">MKKAMMIALLPAVLAGCAIEGVGWQGHVDAYNNAAAAGGEYVALNRNARDASWYAGWCAAIEPHFKLMSDVHDRVERYCAAMQTQPQNAPAIQRDLATMLTQGSVSATDSRNAAYSAFGASNAIPHATTGATQTQFVPMQTKSPVHCTSTALGNSVNTDCQ</sequence>
<accession>A0AAP5QBD2</accession>